<evidence type="ECO:0000313" key="1">
    <source>
        <dbReference type="EMBL" id="GCB89418.1"/>
    </source>
</evidence>
<dbReference type="InterPro" id="IPR038762">
    <property type="entry name" value="ABM_predict"/>
</dbReference>
<dbReference type="InterPro" id="IPR011008">
    <property type="entry name" value="Dimeric_a/b-barrel"/>
</dbReference>
<dbReference type="PANTHER" id="PTHR40057">
    <property type="entry name" value="SLR1162 PROTEIN"/>
    <property type="match status" value="1"/>
</dbReference>
<dbReference type="EMBL" id="BHXC01000006">
    <property type="protein sequence ID" value="GCB89418.1"/>
    <property type="molecule type" value="Genomic_DNA"/>
</dbReference>
<accession>A0A059W1M5</accession>
<evidence type="ECO:0000313" key="2">
    <source>
        <dbReference type="Proteomes" id="UP000288351"/>
    </source>
</evidence>
<name>A0A059W1M5_STRNR</name>
<dbReference type="SUPFAM" id="SSF54909">
    <property type="entry name" value="Dimeric alpha+beta barrel"/>
    <property type="match status" value="2"/>
</dbReference>
<reference evidence="1 2" key="1">
    <citation type="journal article" date="2019" name="Microbiol. Resour. Announc.">
        <title>Draft Genome Sequence of the Most Traditional epsilon-Poly-l-Lysine Producer, Streptomyces albulus NBRC14147.</title>
        <authorList>
            <person name="Yamanaka K."/>
            <person name="Hamano Y."/>
        </authorList>
    </citation>
    <scope>NUCLEOTIDE SEQUENCE [LARGE SCALE GENOMIC DNA]</scope>
    <source>
        <strain evidence="1 2">NBRC 14147</strain>
    </source>
</reference>
<organism evidence="1 2">
    <name type="scientific">Streptomyces noursei</name>
    <name type="common">Streptomyces albulus</name>
    <dbReference type="NCBI Taxonomy" id="1971"/>
    <lineage>
        <taxon>Bacteria</taxon>
        <taxon>Bacillati</taxon>
        <taxon>Actinomycetota</taxon>
        <taxon>Actinomycetes</taxon>
        <taxon>Kitasatosporales</taxon>
        <taxon>Streptomycetaceae</taxon>
        <taxon>Streptomyces</taxon>
    </lineage>
</organism>
<comment type="caution">
    <text evidence="1">The sequence shown here is derived from an EMBL/GenBank/DDBJ whole genome shotgun (WGS) entry which is preliminary data.</text>
</comment>
<protein>
    <submittedName>
        <fullName evidence="1">Uncharacterized protein</fullName>
    </submittedName>
</protein>
<dbReference type="PROSITE" id="PS51725">
    <property type="entry name" value="ABM"/>
    <property type="match status" value="1"/>
</dbReference>
<proteinExistence type="predicted"/>
<dbReference type="Gene3D" id="3.30.70.100">
    <property type="match status" value="2"/>
</dbReference>
<sequence>MISQKVRAGREDDYRRWQERTSETVRAFPGFEGTEVYPPASAVENEWVVVFRFAHLDQLSAWLDSEARRVLIEQGRDLFEEPPAQEVLVGGTPVQDSVTAVISHEVRPDQEQDFVRWQARVLAAQRTFPGFMGSELFRPVQGVQGKWVAVFRFDHRRHLDAWLASAERTRLLGEGRAFFVSYDVRKVGSAFGSWFRFDSRAEEGAPPNWKQAMCVLLALYPTVQVLNLTAGSRFGALGVPGYLSLFLSNVLSVAILTWLLLPLINRALAFWLVPGRARPLRTEVAGGVLVALCWVVFLVVFALTTG</sequence>
<dbReference type="AlphaFoldDB" id="A0A059W1M5"/>
<gene>
    <name evidence="1" type="ORF">SALB_02093</name>
</gene>
<dbReference type="STRING" id="68570.DC74_1291"/>
<dbReference type="PANTHER" id="PTHR40057:SF1">
    <property type="entry name" value="SLR1162 PROTEIN"/>
    <property type="match status" value="1"/>
</dbReference>
<dbReference type="Proteomes" id="UP000288351">
    <property type="component" value="Unassembled WGS sequence"/>
</dbReference>
<dbReference type="Pfam" id="PF03992">
    <property type="entry name" value="ABM"/>
    <property type="match status" value="2"/>
</dbReference>
<dbReference type="InterPro" id="IPR007138">
    <property type="entry name" value="ABM_dom"/>
</dbReference>
<dbReference type="eggNOG" id="COG3224">
    <property type="taxonomic scope" value="Bacteria"/>
</dbReference>